<dbReference type="PANTHER" id="PTHR46825">
    <property type="entry name" value="D-ALANYL-D-ALANINE-CARBOXYPEPTIDASE/ENDOPEPTIDASE AMPH"/>
    <property type="match status" value="1"/>
</dbReference>
<evidence type="ECO:0000256" key="1">
    <source>
        <dbReference type="ARBA" id="ARBA00004370"/>
    </source>
</evidence>
<protein>
    <submittedName>
        <fullName evidence="5">CubicO group peptidase, beta-lactamase class C family</fullName>
    </submittedName>
</protein>
<evidence type="ECO:0000256" key="3">
    <source>
        <dbReference type="SAM" id="SignalP"/>
    </source>
</evidence>
<dbReference type="Proteomes" id="UP000317557">
    <property type="component" value="Unassembled WGS sequence"/>
</dbReference>
<keyword evidence="6" id="KW-1185">Reference proteome</keyword>
<evidence type="ECO:0000256" key="2">
    <source>
        <dbReference type="ARBA" id="ARBA00023136"/>
    </source>
</evidence>
<comment type="subcellular location">
    <subcellularLocation>
        <location evidence="1">Membrane</location>
    </subcellularLocation>
</comment>
<sequence>MRLVQYLFAVSILFLSTLSATAQQTNDSPDYGQLLEAYEEVHGFSGTVKVVLDDEEVFQQSYGLANRSFEIPNTPTTRNSINSISKTFTAVAVLKMVQAGKIDLDIPIGAYLSGLTAPWKDQITVHQLLSHTSGLPREAGLNAWEELFFEEQVRKVNELELLFEPGEEYQYSNAGFILLGAILEAVGEKSYSELITENIIEPLGLENTGVYQGRTVVAQQAVPYTLGVHGIEEAQRTKIIGPTAGGGLYSTPDDLYRFMLALEKGELLPDTLQAKLFEAHVQTSENEAEGYAFSIKQFGDDTIRMAAGSGYGTKSVMIREPEPGLFIAVVSNWGNTPVLDILRDLYLSSLGQDVTPPESKQLANPAEYKEHLGLYQFDPEQMKTYLQMESSQVRLRNVDGKLFMNEEVLAKHEDGTLGLAYTRELGIHFEANKMILIINGNELVGEKVE</sequence>
<dbReference type="InterPro" id="IPR012338">
    <property type="entry name" value="Beta-lactam/transpept-like"/>
</dbReference>
<dbReference type="Gene3D" id="3.40.710.10">
    <property type="entry name" value="DD-peptidase/beta-lactamase superfamily"/>
    <property type="match status" value="1"/>
</dbReference>
<dbReference type="AlphaFoldDB" id="A0A521B0H5"/>
<dbReference type="OrthoDB" id="9793489at2"/>
<dbReference type="EMBL" id="FXTP01000001">
    <property type="protein sequence ID" value="SMO40604.1"/>
    <property type="molecule type" value="Genomic_DNA"/>
</dbReference>
<proteinExistence type="predicted"/>
<feature type="domain" description="Beta-lactamase-related" evidence="4">
    <location>
        <begin position="36"/>
        <end position="340"/>
    </location>
</feature>
<accession>A0A521B0H5</accession>
<gene>
    <name evidence="5" type="ORF">SAMN06265219_101489</name>
</gene>
<evidence type="ECO:0000313" key="6">
    <source>
        <dbReference type="Proteomes" id="UP000317557"/>
    </source>
</evidence>
<dbReference type="InterPro" id="IPR050491">
    <property type="entry name" value="AmpC-like"/>
</dbReference>
<feature type="chain" id="PRO_5021943447" evidence="3">
    <location>
        <begin position="23"/>
        <end position="449"/>
    </location>
</feature>
<dbReference type="GO" id="GO:0016020">
    <property type="term" value="C:membrane"/>
    <property type="evidence" value="ECO:0007669"/>
    <property type="project" value="UniProtKB-SubCell"/>
</dbReference>
<evidence type="ECO:0000313" key="5">
    <source>
        <dbReference type="EMBL" id="SMO40604.1"/>
    </source>
</evidence>
<keyword evidence="2" id="KW-0472">Membrane</keyword>
<dbReference type="RefSeq" id="WP_142452981.1">
    <property type="nucleotide sequence ID" value="NZ_FXTP01000001.1"/>
</dbReference>
<evidence type="ECO:0000259" key="4">
    <source>
        <dbReference type="Pfam" id="PF00144"/>
    </source>
</evidence>
<organism evidence="5 6">
    <name type="scientific">Gracilimonas mengyeensis</name>
    <dbReference type="NCBI Taxonomy" id="1302730"/>
    <lineage>
        <taxon>Bacteria</taxon>
        <taxon>Pseudomonadati</taxon>
        <taxon>Balneolota</taxon>
        <taxon>Balneolia</taxon>
        <taxon>Balneolales</taxon>
        <taxon>Balneolaceae</taxon>
        <taxon>Gracilimonas</taxon>
    </lineage>
</organism>
<dbReference type="Pfam" id="PF00144">
    <property type="entry name" value="Beta-lactamase"/>
    <property type="match status" value="1"/>
</dbReference>
<dbReference type="InterPro" id="IPR001466">
    <property type="entry name" value="Beta-lactam-related"/>
</dbReference>
<feature type="signal peptide" evidence="3">
    <location>
        <begin position="1"/>
        <end position="22"/>
    </location>
</feature>
<dbReference type="SUPFAM" id="SSF56601">
    <property type="entry name" value="beta-lactamase/transpeptidase-like"/>
    <property type="match status" value="1"/>
</dbReference>
<keyword evidence="3" id="KW-0732">Signal</keyword>
<reference evidence="5 6" key="1">
    <citation type="submission" date="2017-05" db="EMBL/GenBank/DDBJ databases">
        <authorList>
            <person name="Varghese N."/>
            <person name="Submissions S."/>
        </authorList>
    </citation>
    <scope>NUCLEOTIDE SEQUENCE [LARGE SCALE GENOMIC DNA]</scope>
    <source>
        <strain evidence="5 6">DSM 21985</strain>
    </source>
</reference>
<name>A0A521B0H5_9BACT</name>
<dbReference type="PANTHER" id="PTHR46825:SF11">
    <property type="entry name" value="PENICILLIN-BINDING PROTEIN 4"/>
    <property type="match status" value="1"/>
</dbReference>